<protein>
    <submittedName>
        <fullName evidence="1">Sulfotransferase</fullName>
    </submittedName>
</protein>
<dbReference type="SUPFAM" id="SSF52540">
    <property type="entry name" value="P-loop containing nucleoside triphosphate hydrolases"/>
    <property type="match status" value="1"/>
</dbReference>
<accession>A0A3D8LC14</accession>
<dbReference type="EMBL" id="QRGR01000012">
    <property type="protein sequence ID" value="RDV14873.1"/>
    <property type="molecule type" value="Genomic_DNA"/>
</dbReference>
<dbReference type="InterPro" id="IPR052736">
    <property type="entry name" value="Stf3_sulfotransferase"/>
</dbReference>
<dbReference type="RefSeq" id="WP_115565985.1">
    <property type="nucleotide sequence ID" value="NZ_QRGR01000012.1"/>
</dbReference>
<organism evidence="1 2">
    <name type="scientific">Pontibacter diazotrophicus</name>
    <dbReference type="NCBI Taxonomy" id="1400979"/>
    <lineage>
        <taxon>Bacteria</taxon>
        <taxon>Pseudomonadati</taxon>
        <taxon>Bacteroidota</taxon>
        <taxon>Cytophagia</taxon>
        <taxon>Cytophagales</taxon>
        <taxon>Hymenobacteraceae</taxon>
        <taxon>Pontibacter</taxon>
    </lineage>
</organism>
<dbReference type="AlphaFoldDB" id="A0A3D8LC14"/>
<evidence type="ECO:0000313" key="1">
    <source>
        <dbReference type="EMBL" id="RDV14873.1"/>
    </source>
</evidence>
<dbReference type="GO" id="GO:0016740">
    <property type="term" value="F:transferase activity"/>
    <property type="evidence" value="ECO:0007669"/>
    <property type="project" value="UniProtKB-KW"/>
</dbReference>
<keyword evidence="1" id="KW-0808">Transferase</keyword>
<comment type="caution">
    <text evidence="1">The sequence shown here is derived from an EMBL/GenBank/DDBJ whole genome shotgun (WGS) entry which is preliminary data.</text>
</comment>
<gene>
    <name evidence="1" type="ORF">DXT99_13010</name>
</gene>
<name>A0A3D8LC14_9BACT</name>
<sequence length="316" mass="36801">MNLVFIVSQPRSGSTLLQALLSNNQWIETVSEPWLLLPLLSILKPNLIEAKFDYKLATLGINEFAGKVGGRDILIEEINNFALNLYLKIQRENTKYVLDKTPRYYEILDEIVQVFPNAKILVLKRHPFAVLNSIIDTWVKENNINQLKPFERDLLYAPFLIENFSLKHSNNPNVYSVKYEDVVKDPLVRIKSIYDWLGIPFEESVLNYRGNTSYQGLMGDPKGVHQNQRPEINSLESWKKKLHDNFWGDIIKGYGFFLGEDFLENYGPYEFVGERTQRFNELLFLLGRGVGLNKTTLKDHLKYKLYKALNFDFLLN</sequence>
<dbReference type="Pfam" id="PF13469">
    <property type="entry name" value="Sulfotransfer_3"/>
    <property type="match status" value="1"/>
</dbReference>
<dbReference type="InterPro" id="IPR027417">
    <property type="entry name" value="P-loop_NTPase"/>
</dbReference>
<dbReference type="PANTHER" id="PTHR36451:SF1">
    <property type="entry name" value="OMEGA-HYDROXY-BETA-DIHYDROMENAQUINONE-9 SULFOTRANSFERASE STF3"/>
    <property type="match status" value="1"/>
</dbReference>
<proteinExistence type="predicted"/>
<dbReference type="Proteomes" id="UP000256708">
    <property type="component" value="Unassembled WGS sequence"/>
</dbReference>
<evidence type="ECO:0000313" key="2">
    <source>
        <dbReference type="Proteomes" id="UP000256708"/>
    </source>
</evidence>
<dbReference type="Gene3D" id="3.40.50.300">
    <property type="entry name" value="P-loop containing nucleotide triphosphate hydrolases"/>
    <property type="match status" value="1"/>
</dbReference>
<keyword evidence="2" id="KW-1185">Reference proteome</keyword>
<dbReference type="OrthoDB" id="9777890at2"/>
<reference evidence="2" key="1">
    <citation type="submission" date="2018-08" db="EMBL/GenBank/DDBJ databases">
        <authorList>
            <person name="Liu Z.-W."/>
            <person name="Du Z.-J."/>
        </authorList>
    </citation>
    <scope>NUCLEOTIDE SEQUENCE [LARGE SCALE GENOMIC DNA]</scope>
    <source>
        <strain evidence="2">H4X</strain>
    </source>
</reference>
<dbReference type="PANTHER" id="PTHR36451">
    <property type="entry name" value="PAPS-DEPENDENT SULFOTRANSFERASE STF3"/>
    <property type="match status" value="1"/>
</dbReference>